<dbReference type="SMART" id="SM00530">
    <property type="entry name" value="HTH_XRE"/>
    <property type="match status" value="1"/>
</dbReference>
<dbReference type="CDD" id="cd00093">
    <property type="entry name" value="HTH_XRE"/>
    <property type="match status" value="1"/>
</dbReference>
<keyword evidence="3" id="KW-1185">Reference proteome</keyword>
<sequence length="292" mass="32572">MTAETGSTVPRRQAGRLMKQLRERAGISLMAAAEELEFSRARMYRIENGEVSLRKHDVLAMCAFYGANEQITEVLVGLARESKAKGWWHAYGDVVPAWFELYVGMETAAERLRHYAPSVIPGLLQNREYAEWVFRKRSDLDEAGVRNAVAVRLERQELLRRHSPRPPALEVIVDEGVLRRTIADTLGMQKQLAHLVNICQRPGVSVRVVPFSAGPHIASSAGSFTILDFPTVGAAAPEPTTIYSENLTGALYLDKPREVETYCGIWRELEQVALDQRASEELIGAIIKESDG</sequence>
<dbReference type="InterPro" id="IPR001387">
    <property type="entry name" value="Cro/C1-type_HTH"/>
</dbReference>
<dbReference type="EMBL" id="PVZG01000010">
    <property type="protein sequence ID" value="PRY27424.1"/>
    <property type="molecule type" value="Genomic_DNA"/>
</dbReference>
<evidence type="ECO:0000313" key="2">
    <source>
        <dbReference type="EMBL" id="PRY27424.1"/>
    </source>
</evidence>
<dbReference type="InterPro" id="IPR010982">
    <property type="entry name" value="Lambda_DNA-bd_dom_sf"/>
</dbReference>
<name>A0A2T0S1X8_9ACTN</name>
<dbReference type="Gene3D" id="1.10.260.40">
    <property type="entry name" value="lambda repressor-like DNA-binding domains"/>
    <property type="match status" value="1"/>
</dbReference>
<proteinExistence type="predicted"/>
<accession>A0A2T0S1X8</accession>
<evidence type="ECO:0000259" key="1">
    <source>
        <dbReference type="PROSITE" id="PS50943"/>
    </source>
</evidence>
<dbReference type="InterPro" id="IPR043917">
    <property type="entry name" value="DUF5753"/>
</dbReference>
<gene>
    <name evidence="2" type="ORF">CLV70_1109</name>
</gene>
<dbReference type="AlphaFoldDB" id="A0A2T0S1X8"/>
<protein>
    <submittedName>
        <fullName evidence="2">Helix-turn-helix protein</fullName>
    </submittedName>
</protein>
<comment type="caution">
    <text evidence="2">The sequence shown here is derived from an EMBL/GenBank/DDBJ whole genome shotgun (WGS) entry which is preliminary data.</text>
</comment>
<dbReference type="Pfam" id="PF19054">
    <property type="entry name" value="DUF5753"/>
    <property type="match status" value="1"/>
</dbReference>
<dbReference type="Pfam" id="PF13560">
    <property type="entry name" value="HTH_31"/>
    <property type="match status" value="1"/>
</dbReference>
<feature type="domain" description="HTH cro/C1-type" evidence="1">
    <location>
        <begin position="18"/>
        <end position="74"/>
    </location>
</feature>
<evidence type="ECO:0000313" key="3">
    <source>
        <dbReference type="Proteomes" id="UP000239209"/>
    </source>
</evidence>
<reference evidence="2 3" key="1">
    <citation type="submission" date="2018-03" db="EMBL/GenBank/DDBJ databases">
        <title>Genomic Encyclopedia of Archaeal and Bacterial Type Strains, Phase II (KMG-II): from individual species to whole genera.</title>
        <authorList>
            <person name="Goeker M."/>
        </authorList>
    </citation>
    <scope>NUCLEOTIDE SEQUENCE [LARGE SCALE GENOMIC DNA]</scope>
    <source>
        <strain evidence="2 3">DSM 45348</strain>
    </source>
</reference>
<dbReference type="Proteomes" id="UP000239209">
    <property type="component" value="Unassembled WGS sequence"/>
</dbReference>
<dbReference type="GO" id="GO:0003677">
    <property type="term" value="F:DNA binding"/>
    <property type="evidence" value="ECO:0007669"/>
    <property type="project" value="InterPro"/>
</dbReference>
<dbReference type="SUPFAM" id="SSF47413">
    <property type="entry name" value="lambda repressor-like DNA-binding domains"/>
    <property type="match status" value="1"/>
</dbReference>
<organism evidence="2 3">
    <name type="scientific">Pseudosporangium ferrugineum</name>
    <dbReference type="NCBI Taxonomy" id="439699"/>
    <lineage>
        <taxon>Bacteria</taxon>
        <taxon>Bacillati</taxon>
        <taxon>Actinomycetota</taxon>
        <taxon>Actinomycetes</taxon>
        <taxon>Micromonosporales</taxon>
        <taxon>Micromonosporaceae</taxon>
        <taxon>Pseudosporangium</taxon>
    </lineage>
</organism>
<dbReference type="PROSITE" id="PS50943">
    <property type="entry name" value="HTH_CROC1"/>
    <property type="match status" value="1"/>
</dbReference>